<reference evidence="1 2" key="1">
    <citation type="journal article" date="2018" name="Front. Plant Sci.">
        <title>Red Clover (Trifolium pratense) and Zigzag Clover (T. medium) - A Picture of Genomic Similarities and Differences.</title>
        <authorList>
            <person name="Dluhosova J."/>
            <person name="Istvanek J."/>
            <person name="Nedelnik J."/>
            <person name="Repkova J."/>
        </authorList>
    </citation>
    <scope>NUCLEOTIDE SEQUENCE [LARGE SCALE GENOMIC DNA]</scope>
    <source>
        <strain evidence="2">cv. 10/8</strain>
        <tissue evidence="1">Leaf</tissue>
    </source>
</reference>
<name>A0A392SGM8_9FABA</name>
<dbReference type="AlphaFoldDB" id="A0A392SGM8"/>
<organism evidence="1 2">
    <name type="scientific">Trifolium medium</name>
    <dbReference type="NCBI Taxonomy" id="97028"/>
    <lineage>
        <taxon>Eukaryota</taxon>
        <taxon>Viridiplantae</taxon>
        <taxon>Streptophyta</taxon>
        <taxon>Embryophyta</taxon>
        <taxon>Tracheophyta</taxon>
        <taxon>Spermatophyta</taxon>
        <taxon>Magnoliopsida</taxon>
        <taxon>eudicotyledons</taxon>
        <taxon>Gunneridae</taxon>
        <taxon>Pentapetalae</taxon>
        <taxon>rosids</taxon>
        <taxon>fabids</taxon>
        <taxon>Fabales</taxon>
        <taxon>Fabaceae</taxon>
        <taxon>Papilionoideae</taxon>
        <taxon>50 kb inversion clade</taxon>
        <taxon>NPAAA clade</taxon>
        <taxon>Hologalegina</taxon>
        <taxon>IRL clade</taxon>
        <taxon>Trifolieae</taxon>
        <taxon>Trifolium</taxon>
    </lineage>
</organism>
<evidence type="ECO:0000313" key="2">
    <source>
        <dbReference type="Proteomes" id="UP000265520"/>
    </source>
</evidence>
<protein>
    <submittedName>
        <fullName evidence="1">Uncharacterized protein</fullName>
    </submittedName>
</protein>
<accession>A0A392SGM8</accession>
<feature type="non-terminal residue" evidence="1">
    <location>
        <position position="1"/>
    </location>
</feature>
<keyword evidence="2" id="KW-1185">Reference proteome</keyword>
<evidence type="ECO:0000313" key="1">
    <source>
        <dbReference type="EMBL" id="MCI47799.1"/>
    </source>
</evidence>
<dbReference type="EMBL" id="LXQA010377220">
    <property type="protein sequence ID" value="MCI47799.1"/>
    <property type="molecule type" value="Genomic_DNA"/>
</dbReference>
<comment type="caution">
    <text evidence="1">The sequence shown here is derived from an EMBL/GenBank/DDBJ whole genome shotgun (WGS) entry which is preliminary data.</text>
</comment>
<dbReference type="Proteomes" id="UP000265520">
    <property type="component" value="Unassembled WGS sequence"/>
</dbReference>
<proteinExistence type="predicted"/>
<sequence>GFSLLPIAVAGIELCPPTKFSVNHH</sequence>